<sequence>MARRTTRRFVTQWVPDMIVTRPSASPRWTKCALAPTMTARVGERPAGDEAREGTCAAWVAEQVLSGRFAAAGVMIGQVHPNGWTVDDEMAGHVQDYVDMIQARGGDIEAERRVALTPEIAGTFDAGAYLSDTATLHIDDLKYGRRPVKPTSPQLVIYAAAMMRELRGSSIPVRRVVTGIYQPRAFVSGGPYLTHDWSPEDLEQRAQWIIERAADCRAPNPVATPGPHCLYCDGAGRGCDSLASTAPQVMAIVQDTDHDDMSPAALARQLEFYRWASDVIKAAADGAETEAIARHKAGDTLPGYGLTERMGQTKVTTTRAAIQALTGVELPVKEKPPAVGDLRKAGLTDAQMALFTTRPSIGWKLEKLDADALRRQFTGVPNND</sequence>
<evidence type="ECO:0008006" key="2">
    <source>
        <dbReference type="Google" id="ProtNLM"/>
    </source>
</evidence>
<proteinExistence type="predicted"/>
<reference evidence="1" key="1">
    <citation type="submission" date="2015-12" db="EMBL/GenBank/DDBJ databases">
        <authorList>
            <person name="Shamseldin A."/>
            <person name="Moawad H."/>
            <person name="Abd El-Rahim W.M."/>
            <person name="Sadowsky M.J."/>
        </authorList>
    </citation>
    <scope>NUCLEOTIDE SEQUENCE</scope>
    <source>
        <strain evidence="1">WHH01</strain>
    </source>
</reference>
<protein>
    <recommendedName>
        <fullName evidence="2">DUF2800 domain-containing protein</fullName>
    </recommendedName>
</protein>
<organism evidence="1">
    <name type="scientific">Skeletonema virus LDF-2015a</name>
    <dbReference type="NCBI Taxonomy" id="1769778"/>
    <lineage>
        <taxon>Viruses</taxon>
    </lineage>
</organism>
<accession>A0A1B1IHW6</accession>
<evidence type="ECO:0000313" key="1">
    <source>
        <dbReference type="EMBL" id="ANR76362.1"/>
    </source>
</evidence>
<gene>
    <name evidence="1" type="ORF">AUR56_00017</name>
</gene>
<name>A0A1B1IHW6_9VIRU</name>
<dbReference type="InterPro" id="IPR021229">
    <property type="entry name" value="DUF2800"/>
</dbReference>
<dbReference type="EMBL" id="KU382255">
    <property type="protein sequence ID" value="ANR76362.1"/>
    <property type="molecule type" value="Genomic_DNA"/>
</dbReference>
<dbReference type="Pfam" id="PF10926">
    <property type="entry name" value="DUF2800"/>
    <property type="match status" value="1"/>
</dbReference>